<name>A0AA35RWW2_GEOBA</name>
<dbReference type="InterPro" id="IPR004304">
    <property type="entry name" value="FmdA_AmdA"/>
</dbReference>
<proteinExistence type="predicted"/>
<dbReference type="GO" id="GO:0016811">
    <property type="term" value="F:hydrolase activity, acting on carbon-nitrogen (but not peptide) bonds, in linear amides"/>
    <property type="evidence" value="ECO:0007669"/>
    <property type="project" value="InterPro"/>
</dbReference>
<organism evidence="1 2">
    <name type="scientific">Geodia barretti</name>
    <name type="common">Barrett's horny sponge</name>
    <dbReference type="NCBI Taxonomy" id="519541"/>
    <lineage>
        <taxon>Eukaryota</taxon>
        <taxon>Metazoa</taxon>
        <taxon>Porifera</taxon>
        <taxon>Demospongiae</taxon>
        <taxon>Heteroscleromorpha</taxon>
        <taxon>Tetractinellida</taxon>
        <taxon>Astrophorina</taxon>
        <taxon>Geodiidae</taxon>
        <taxon>Geodia</taxon>
    </lineage>
</organism>
<dbReference type="Gene3D" id="2.40.10.120">
    <property type="match status" value="1"/>
</dbReference>
<dbReference type="AlphaFoldDB" id="A0AA35RWW2"/>
<dbReference type="Gene3D" id="3.10.28.20">
    <property type="entry name" value="Acetamidase/Formamidase-like domains"/>
    <property type="match status" value="1"/>
</dbReference>
<dbReference type="Gene3D" id="2.60.120.580">
    <property type="entry name" value="Acetamidase/Formamidase-like domains"/>
    <property type="match status" value="1"/>
</dbReference>
<evidence type="ECO:0000313" key="2">
    <source>
        <dbReference type="Proteomes" id="UP001174909"/>
    </source>
</evidence>
<dbReference type="SUPFAM" id="SSF141130">
    <property type="entry name" value="Acetamidase/Formamidase-like"/>
    <property type="match status" value="1"/>
</dbReference>
<dbReference type="Pfam" id="PF03069">
    <property type="entry name" value="FmdA_AmdA"/>
    <property type="match status" value="2"/>
</dbReference>
<reference evidence="1" key="1">
    <citation type="submission" date="2023-03" db="EMBL/GenBank/DDBJ databases">
        <authorList>
            <person name="Steffen K."/>
            <person name="Cardenas P."/>
        </authorList>
    </citation>
    <scope>NUCLEOTIDE SEQUENCE</scope>
</reference>
<dbReference type="PANTHER" id="PTHR31891:SF1">
    <property type="entry name" value="FORMAMIDASE C869.04-RELATED"/>
    <property type="match status" value="1"/>
</dbReference>
<dbReference type="PANTHER" id="PTHR31891">
    <property type="entry name" value="FORMAMIDASE C869.04-RELATED"/>
    <property type="match status" value="1"/>
</dbReference>
<protein>
    <submittedName>
        <fullName evidence="1">Formamidase C869.04</fullName>
    </submittedName>
</protein>
<accession>A0AA35RWW2</accession>
<sequence length="290" mass="31041">MQSISRDHRIYVLHPENEPAVTIDSGGDLMVETWDAFEGIREPGALQEKSLKGPATGPIYVNGAEPGDALRIEFVSIRPKENPAHMVMPGRGFLDAEFTEGYPTVMSIDGDDLVLPSGMRLPLNPSLGLVATTPTYPQETASDSGPYGGDIDMKELVEGSVLFLPVFVPGALLAMGDCHAVVGDGAVAGTGAECSADTHVRVTVEKGMNLSGPRAITPDHYVVLSHGDDLGPAMKRAVREMVDFLTTEKGMAPYDAYTLCSLAGDVRVSRTFRPISPVKMMLSRQALEQL</sequence>
<comment type="caution">
    <text evidence="1">The sequence shown here is derived from an EMBL/GenBank/DDBJ whole genome shotgun (WGS) entry which is preliminary data.</text>
</comment>
<keyword evidence="2" id="KW-1185">Reference proteome</keyword>
<dbReference type="EMBL" id="CASHTH010001687">
    <property type="protein sequence ID" value="CAI8018408.1"/>
    <property type="molecule type" value="Genomic_DNA"/>
</dbReference>
<evidence type="ECO:0000313" key="1">
    <source>
        <dbReference type="EMBL" id="CAI8018408.1"/>
    </source>
</evidence>
<dbReference type="Proteomes" id="UP001174909">
    <property type="component" value="Unassembled WGS sequence"/>
</dbReference>
<gene>
    <name evidence="1" type="ORF">GBAR_LOCUS11168</name>
</gene>